<keyword evidence="1" id="KW-0472">Membrane</keyword>
<reference evidence="3" key="1">
    <citation type="journal article" date="2013" name="Nature">
        <title>Draft genome of the wheat A-genome progenitor Triticum urartu.</title>
        <authorList>
            <person name="Ling H.Q."/>
            <person name="Zhao S."/>
            <person name="Liu D."/>
            <person name="Wang J."/>
            <person name="Sun H."/>
            <person name="Zhang C."/>
            <person name="Fan H."/>
            <person name="Li D."/>
            <person name="Dong L."/>
            <person name="Tao Y."/>
            <person name="Gao C."/>
            <person name="Wu H."/>
            <person name="Li Y."/>
            <person name="Cui Y."/>
            <person name="Guo X."/>
            <person name="Zheng S."/>
            <person name="Wang B."/>
            <person name="Yu K."/>
            <person name="Liang Q."/>
            <person name="Yang W."/>
            <person name="Lou X."/>
            <person name="Chen J."/>
            <person name="Feng M."/>
            <person name="Jian J."/>
            <person name="Zhang X."/>
            <person name="Luo G."/>
            <person name="Jiang Y."/>
            <person name="Liu J."/>
            <person name="Wang Z."/>
            <person name="Sha Y."/>
            <person name="Zhang B."/>
            <person name="Wu H."/>
            <person name="Tang D."/>
            <person name="Shen Q."/>
            <person name="Xue P."/>
            <person name="Zou S."/>
            <person name="Wang X."/>
            <person name="Liu X."/>
            <person name="Wang F."/>
            <person name="Yang Y."/>
            <person name="An X."/>
            <person name="Dong Z."/>
            <person name="Zhang K."/>
            <person name="Zhang X."/>
            <person name="Luo M.C."/>
            <person name="Dvorak J."/>
            <person name="Tong Y."/>
            <person name="Wang J."/>
            <person name="Yang H."/>
            <person name="Li Z."/>
            <person name="Wang D."/>
            <person name="Zhang A."/>
            <person name="Wang J."/>
        </authorList>
    </citation>
    <scope>NUCLEOTIDE SEQUENCE</scope>
    <source>
        <strain evidence="3">cv. G1812</strain>
    </source>
</reference>
<accession>A0A8R7VEZ9</accession>
<reference evidence="2" key="2">
    <citation type="submission" date="2018-03" db="EMBL/GenBank/DDBJ databases">
        <title>The Triticum urartu genome reveals the dynamic nature of wheat genome evolution.</title>
        <authorList>
            <person name="Ling H."/>
            <person name="Ma B."/>
            <person name="Shi X."/>
            <person name="Liu H."/>
            <person name="Dong L."/>
            <person name="Sun H."/>
            <person name="Cao Y."/>
            <person name="Gao Q."/>
            <person name="Zheng S."/>
            <person name="Li Y."/>
            <person name="Yu Y."/>
            <person name="Du H."/>
            <person name="Qi M."/>
            <person name="Li Y."/>
            <person name="Yu H."/>
            <person name="Cui Y."/>
            <person name="Wang N."/>
            <person name="Chen C."/>
            <person name="Wu H."/>
            <person name="Zhao Y."/>
            <person name="Zhang J."/>
            <person name="Li Y."/>
            <person name="Zhou W."/>
            <person name="Zhang B."/>
            <person name="Hu W."/>
            <person name="Eijk M."/>
            <person name="Tang J."/>
            <person name="Witsenboer H."/>
            <person name="Zhao S."/>
            <person name="Li Z."/>
            <person name="Zhang A."/>
            <person name="Wang D."/>
            <person name="Liang C."/>
        </authorList>
    </citation>
    <scope>NUCLEOTIDE SEQUENCE [LARGE SCALE GENOMIC DNA]</scope>
    <source>
        <strain evidence="2">cv. G1812</strain>
    </source>
</reference>
<evidence type="ECO:0000256" key="1">
    <source>
        <dbReference type="SAM" id="Phobius"/>
    </source>
</evidence>
<proteinExistence type="predicted"/>
<protein>
    <submittedName>
        <fullName evidence="2">Uncharacterized protein</fullName>
    </submittedName>
</protein>
<dbReference type="AlphaFoldDB" id="A0A8R7VEZ9"/>
<evidence type="ECO:0000313" key="3">
    <source>
        <dbReference type="Proteomes" id="UP000015106"/>
    </source>
</evidence>
<dbReference type="Gramene" id="TuG1812U0000250900.01.T02">
    <property type="protein sequence ID" value="TuG1812U0000250900.01.T02.s_cds5347"/>
    <property type="gene ID" value="TuG1812U0000250900.01"/>
</dbReference>
<feature type="transmembrane region" description="Helical" evidence="1">
    <location>
        <begin position="35"/>
        <end position="57"/>
    </location>
</feature>
<keyword evidence="1" id="KW-0812">Transmembrane</keyword>
<dbReference type="EnsemblPlants" id="TuG1812U0000250900.01.T02">
    <property type="protein sequence ID" value="TuG1812U0000250900.01.T02.s_cds5347"/>
    <property type="gene ID" value="TuG1812U0000250900.01"/>
</dbReference>
<reference evidence="2" key="3">
    <citation type="submission" date="2022-06" db="UniProtKB">
        <authorList>
            <consortium name="EnsemblPlants"/>
        </authorList>
    </citation>
    <scope>IDENTIFICATION</scope>
</reference>
<sequence>MRSDASARRSIAFIASSADRFCPFGGSCDPLALHFFFFSALVLLGFLGQTIVGSFISSDSSSTTSFRSICALVVSPFPLLDTAPSPDAVELAHMSCRSIQLGHTLSRYS</sequence>
<evidence type="ECO:0000313" key="2">
    <source>
        <dbReference type="EnsemblPlants" id="TuG1812U0000250900.01.T02.s_cds5347"/>
    </source>
</evidence>
<dbReference type="Proteomes" id="UP000015106">
    <property type="component" value="Chromosome 5"/>
</dbReference>
<name>A0A8R7VEZ9_TRIUA</name>
<keyword evidence="3" id="KW-1185">Reference proteome</keyword>
<keyword evidence="1" id="KW-1133">Transmembrane helix</keyword>
<organism evidence="2 3">
    <name type="scientific">Triticum urartu</name>
    <name type="common">Red wild einkorn</name>
    <name type="synonym">Crithodium urartu</name>
    <dbReference type="NCBI Taxonomy" id="4572"/>
    <lineage>
        <taxon>Eukaryota</taxon>
        <taxon>Viridiplantae</taxon>
        <taxon>Streptophyta</taxon>
        <taxon>Embryophyta</taxon>
        <taxon>Tracheophyta</taxon>
        <taxon>Spermatophyta</taxon>
        <taxon>Magnoliopsida</taxon>
        <taxon>Liliopsida</taxon>
        <taxon>Poales</taxon>
        <taxon>Poaceae</taxon>
        <taxon>BOP clade</taxon>
        <taxon>Pooideae</taxon>
        <taxon>Triticodae</taxon>
        <taxon>Triticeae</taxon>
        <taxon>Triticinae</taxon>
        <taxon>Triticum</taxon>
    </lineage>
</organism>